<comment type="caution">
    <text evidence="2">The sequence shown here is derived from an EMBL/GenBank/DDBJ whole genome shotgun (WGS) entry which is preliminary data.</text>
</comment>
<evidence type="ECO:0000313" key="3">
    <source>
        <dbReference type="Proteomes" id="UP000657918"/>
    </source>
</evidence>
<keyword evidence="1" id="KW-0472">Membrane</keyword>
<accession>A0A835JI90</accession>
<dbReference type="PANTHER" id="PTHR36783">
    <property type="entry name" value="THYLAKOID LUMENAL 17.9 KDA PROTEIN, CHLOROPLASTIC"/>
    <property type="match status" value="1"/>
</dbReference>
<dbReference type="PANTHER" id="PTHR36783:SF2">
    <property type="entry name" value="THYLAKOID LUMENAL 17.9 KDA PROTEIN, CHLOROPLASTIC"/>
    <property type="match status" value="1"/>
</dbReference>
<protein>
    <submittedName>
        <fullName evidence="2">Uncharacterized protein</fullName>
    </submittedName>
</protein>
<evidence type="ECO:0000256" key="1">
    <source>
        <dbReference type="SAM" id="Phobius"/>
    </source>
</evidence>
<dbReference type="OrthoDB" id="200029at2759"/>
<name>A0A835JI90_9ROSI</name>
<keyword evidence="1" id="KW-0812">Transmembrane</keyword>
<organism evidence="2 3">
    <name type="scientific">Salix dunnii</name>
    <dbReference type="NCBI Taxonomy" id="1413687"/>
    <lineage>
        <taxon>Eukaryota</taxon>
        <taxon>Viridiplantae</taxon>
        <taxon>Streptophyta</taxon>
        <taxon>Embryophyta</taxon>
        <taxon>Tracheophyta</taxon>
        <taxon>Spermatophyta</taxon>
        <taxon>Magnoliopsida</taxon>
        <taxon>eudicotyledons</taxon>
        <taxon>Gunneridae</taxon>
        <taxon>Pentapetalae</taxon>
        <taxon>rosids</taxon>
        <taxon>fabids</taxon>
        <taxon>Malpighiales</taxon>
        <taxon>Salicaceae</taxon>
        <taxon>Saliceae</taxon>
        <taxon>Salix</taxon>
    </lineage>
</organism>
<dbReference type="GO" id="GO:0009543">
    <property type="term" value="C:chloroplast thylakoid lumen"/>
    <property type="evidence" value="ECO:0007669"/>
    <property type="project" value="TreeGrafter"/>
</dbReference>
<dbReference type="EMBL" id="JADGMS010000012">
    <property type="protein sequence ID" value="KAF9671717.1"/>
    <property type="molecule type" value="Genomic_DNA"/>
</dbReference>
<dbReference type="InterPro" id="IPR037734">
    <property type="entry name" value="Thylakoid_lumenal_17.9"/>
</dbReference>
<keyword evidence="3" id="KW-1185">Reference proteome</keyword>
<evidence type="ECO:0000313" key="2">
    <source>
        <dbReference type="EMBL" id="KAF9671717.1"/>
    </source>
</evidence>
<feature type="transmembrane region" description="Helical" evidence="1">
    <location>
        <begin position="126"/>
        <end position="151"/>
    </location>
</feature>
<gene>
    <name evidence="2" type="ORF">SADUNF_Sadunf12G0076500</name>
</gene>
<keyword evidence="1" id="KW-1133">Transmembrane helix</keyword>
<dbReference type="AlphaFoldDB" id="A0A835JI90"/>
<dbReference type="Proteomes" id="UP000657918">
    <property type="component" value="Unassembled WGS sequence"/>
</dbReference>
<reference evidence="2 3" key="1">
    <citation type="submission" date="2020-10" db="EMBL/GenBank/DDBJ databases">
        <title>Plant Genome Project.</title>
        <authorList>
            <person name="Zhang R.-G."/>
        </authorList>
    </citation>
    <scope>NUCLEOTIDE SEQUENCE [LARGE SCALE GENOMIC DNA]</scope>
    <source>
        <strain evidence="2">FAFU-HL-1</strain>
        <tissue evidence="2">Leaf</tissue>
    </source>
</reference>
<sequence>MTKENWKTSTAGFEPARAKPNRFQVCLLNHSDISTPTHQPLVDRVPLDLSTSKITNLTTQNLPPKLIRCTNLLSLALTVTLNSPISCLAIAPLNSQSPLLFPTTHFLNTRTCRLDYKMDILMKLHFFSFFISSTSWVKCVWFICLCCFYFVQCSVLVEKSGLAHLQTQVAFQQIRDLHHLHSHGEFRRTVIYTCLVVNFVKELQETILKMQKNAKIQVIEDTPNCNQHHIYATIVDGGFDGEVVEFSVEGDVVANRSMATIVTSVYPFTATLGDSWDSKKECGKSWTN</sequence>
<proteinExistence type="predicted"/>